<protein>
    <submittedName>
        <fullName evidence="1">Uncharacterized protein</fullName>
    </submittedName>
</protein>
<name>A0ABW3GFQ3_9PROT</name>
<dbReference type="EMBL" id="JBHTJW010000002">
    <property type="protein sequence ID" value="MFD0928927.1"/>
    <property type="molecule type" value="Genomic_DNA"/>
</dbReference>
<accession>A0ABW3GFQ3</accession>
<evidence type="ECO:0000313" key="1">
    <source>
        <dbReference type="EMBL" id="MFD0928927.1"/>
    </source>
</evidence>
<dbReference type="Proteomes" id="UP001597106">
    <property type="component" value="Unassembled WGS sequence"/>
</dbReference>
<organism evidence="1 2">
    <name type="scientific">Methylophilus glucosoxydans</name>
    <dbReference type="NCBI Taxonomy" id="752553"/>
    <lineage>
        <taxon>Bacteria</taxon>
        <taxon>Pseudomonadati</taxon>
        <taxon>Pseudomonadota</taxon>
        <taxon>Betaproteobacteria</taxon>
        <taxon>Nitrosomonadales</taxon>
        <taxon>Methylophilaceae</taxon>
        <taxon>Methylophilus</taxon>
    </lineage>
</organism>
<keyword evidence="2" id="KW-1185">Reference proteome</keyword>
<evidence type="ECO:0000313" key="2">
    <source>
        <dbReference type="Proteomes" id="UP001597106"/>
    </source>
</evidence>
<gene>
    <name evidence="1" type="ORF">ACFQ1T_03960</name>
</gene>
<sequence>MIVCSHFQRGIAIWALLLLLSGMAGMLVYPLVGHEFSSQASLHKTMTALAKAEQALLAYAQQPLGTTPCELNCPRPGDLPCPDRNNDGIAETSCSNSARLGRLPWKTLGLGDLRDGSGERLWYAVSERYKNNKRLLPLNLDTQGSWSVMANNGPTWDASVGNGVVAVVIAPMQPLLRQDGWQQRRLQPDDGAKEYLDIEGTLDNANPTEYSDHGFVMSPPTTQFNDVVWPISASRMHQVMQKQVLSELKRAFTCKSRPCPPLPVPASISDASCLGAQSLQAGQCMSAQTTTLGRLPVDSDLHGPLANQAMLDGQAMHHWFQQNGWREQVFYLPRSSQVLLIVSGEMLPGQLRQTATQKSEYANFIEMSTVALLGLTGVTAWAAPSNDQLEQIAR</sequence>
<proteinExistence type="predicted"/>
<comment type="caution">
    <text evidence="1">The sequence shown here is derived from an EMBL/GenBank/DDBJ whole genome shotgun (WGS) entry which is preliminary data.</text>
</comment>
<reference evidence="2" key="1">
    <citation type="journal article" date="2019" name="Int. J. Syst. Evol. Microbiol.">
        <title>The Global Catalogue of Microorganisms (GCM) 10K type strain sequencing project: providing services to taxonomists for standard genome sequencing and annotation.</title>
        <authorList>
            <consortium name="The Broad Institute Genomics Platform"/>
            <consortium name="The Broad Institute Genome Sequencing Center for Infectious Disease"/>
            <person name="Wu L."/>
            <person name="Ma J."/>
        </authorList>
    </citation>
    <scope>NUCLEOTIDE SEQUENCE [LARGE SCALE GENOMIC DNA]</scope>
    <source>
        <strain evidence="2">CCUG 59685</strain>
    </source>
</reference>
<dbReference type="RefSeq" id="WP_379074098.1">
    <property type="nucleotide sequence ID" value="NZ_JBHTJW010000002.1"/>
</dbReference>